<reference evidence="1 2" key="1">
    <citation type="submission" date="2018-04" db="EMBL/GenBank/DDBJ databases">
        <title>Camelliibacillus theae gen. nov., sp. nov., isolated from Pu'er tea.</title>
        <authorList>
            <person name="Niu L."/>
        </authorList>
    </citation>
    <scope>NUCLEOTIDE SEQUENCE [LARGE SCALE GENOMIC DNA]</scope>
    <source>
        <strain evidence="1 2">T8</strain>
    </source>
</reference>
<dbReference type="InterPro" id="IPR007169">
    <property type="entry name" value="RemA-like"/>
</dbReference>
<dbReference type="Pfam" id="PF04025">
    <property type="entry name" value="RemA-like"/>
    <property type="match status" value="1"/>
</dbReference>
<evidence type="ECO:0000313" key="2">
    <source>
        <dbReference type="Proteomes" id="UP000245998"/>
    </source>
</evidence>
<dbReference type="NCBIfam" id="NF046065">
    <property type="entry name" value="MtxRegRemB"/>
    <property type="match status" value="1"/>
</dbReference>
<name>A0A2U1K3F5_9BACI</name>
<comment type="caution">
    <text evidence="1">The sequence shown here is derived from an EMBL/GenBank/DDBJ whole genome shotgun (WGS) entry which is preliminary data.</text>
</comment>
<dbReference type="Proteomes" id="UP000245998">
    <property type="component" value="Unassembled WGS sequence"/>
</dbReference>
<evidence type="ECO:0000313" key="1">
    <source>
        <dbReference type="EMBL" id="PWA12070.1"/>
    </source>
</evidence>
<dbReference type="EMBL" id="QCZG01000012">
    <property type="protein sequence ID" value="PWA12070.1"/>
    <property type="molecule type" value="Genomic_DNA"/>
</dbReference>
<organism evidence="1 2">
    <name type="scientific">Pueribacillus theae</name>
    <dbReference type="NCBI Taxonomy" id="2171751"/>
    <lineage>
        <taxon>Bacteria</taxon>
        <taxon>Bacillati</taxon>
        <taxon>Bacillota</taxon>
        <taxon>Bacilli</taxon>
        <taxon>Bacillales</taxon>
        <taxon>Bacillaceae</taxon>
        <taxon>Pueribacillus</taxon>
    </lineage>
</organism>
<sequence>MFIHLGEDVVIRANDVVAILDWQLSDNLNDCVKRFKEKEKLVDIGKNLTKSIVVTNDTLYLSPLSSLTLKRRAQASIESQFAEYIEEVVND</sequence>
<proteinExistence type="predicted"/>
<dbReference type="RefSeq" id="WP_116554263.1">
    <property type="nucleotide sequence ID" value="NZ_QCZG01000012.1"/>
</dbReference>
<accession>A0A2U1K3F5</accession>
<gene>
    <name evidence="1" type="ORF">DCC39_07405</name>
</gene>
<dbReference type="AlphaFoldDB" id="A0A2U1K3F5"/>
<protein>
    <submittedName>
        <fullName evidence="1">DUF370 domain-containing protein</fullName>
    </submittedName>
</protein>
<keyword evidence="2" id="KW-1185">Reference proteome</keyword>
<dbReference type="OrthoDB" id="9811390at2"/>